<evidence type="ECO:0000313" key="3">
    <source>
        <dbReference type="EMBL" id="KIX05021.1"/>
    </source>
</evidence>
<evidence type="ECO:0000259" key="2">
    <source>
        <dbReference type="Pfam" id="PF10021"/>
    </source>
</evidence>
<feature type="compositionally biased region" description="Basic and acidic residues" evidence="1">
    <location>
        <begin position="1"/>
        <end position="15"/>
    </location>
</feature>
<dbReference type="GeneID" id="25293964"/>
<dbReference type="HOGENOM" id="CLU_024412_0_0_1"/>
<sequence>MERDNDDDRAPLDRKERRKSQTILKFSRQSGRLETQRPPPNRGPTQRDTLARTAEATLSVLPGLLLTRPDAKPNGFLYDDVTPLDQQFCPNLPKTKIRVINCDSIDAALQLTVGHGPSDKPVCVLNMASATHAGGGFRNGAMAQEEAMCYRSSLAFTLKLRYYPIPERAAIYSPTVIVFRENFANGHQFFDCRDPSWLPVISVVSAAAIKDPQTGCALASPHKDKGEIYSRSSDRDLMAEKMRVILRTAIKNKHRKIVLGAFGCGAFNNPPKEVRRLWEQVLQEPEFSGGWWEDVVFAVLSDPADVPSNFFIFHKTLDGLMV</sequence>
<dbReference type="OrthoDB" id="9985428at2759"/>
<dbReference type="AlphaFoldDB" id="A0A0D2IPG3"/>
<name>A0A0D2IPG3_9EURO</name>
<dbReference type="RefSeq" id="XP_013272157.1">
    <property type="nucleotide sequence ID" value="XM_013416703.1"/>
</dbReference>
<dbReference type="Pfam" id="PF10021">
    <property type="entry name" value="PARG_cat_microb"/>
    <property type="match status" value="1"/>
</dbReference>
<dbReference type="InterPro" id="IPR012664">
    <property type="entry name" value="CHP02452"/>
</dbReference>
<dbReference type="Gene3D" id="3.40.220.10">
    <property type="entry name" value="Leucine Aminopeptidase, subunit E, domain 1"/>
    <property type="match status" value="1"/>
</dbReference>
<evidence type="ECO:0000256" key="1">
    <source>
        <dbReference type="SAM" id="MobiDB-lite"/>
    </source>
</evidence>
<protein>
    <recommendedName>
        <fullName evidence="2">Microbial-type PARG catalytic domain-containing protein</fullName>
    </recommendedName>
</protein>
<dbReference type="SUPFAM" id="SSF52949">
    <property type="entry name" value="Macro domain-like"/>
    <property type="match status" value="1"/>
</dbReference>
<gene>
    <name evidence="3" type="ORF">Z518_05893</name>
</gene>
<dbReference type="EMBL" id="KN847478">
    <property type="protein sequence ID" value="KIX05021.1"/>
    <property type="molecule type" value="Genomic_DNA"/>
</dbReference>
<proteinExistence type="predicted"/>
<organism evidence="3 4">
    <name type="scientific">Rhinocladiella mackenziei CBS 650.93</name>
    <dbReference type="NCBI Taxonomy" id="1442369"/>
    <lineage>
        <taxon>Eukaryota</taxon>
        <taxon>Fungi</taxon>
        <taxon>Dikarya</taxon>
        <taxon>Ascomycota</taxon>
        <taxon>Pezizomycotina</taxon>
        <taxon>Eurotiomycetes</taxon>
        <taxon>Chaetothyriomycetidae</taxon>
        <taxon>Chaetothyriales</taxon>
        <taxon>Herpotrichiellaceae</taxon>
        <taxon>Rhinocladiella</taxon>
    </lineage>
</organism>
<dbReference type="PANTHER" id="PTHR35596">
    <property type="entry name" value="DUF2263 DOMAIN-CONTAINING PROTEIN"/>
    <property type="match status" value="1"/>
</dbReference>
<dbReference type="VEuPathDB" id="FungiDB:Z518_05893"/>
<dbReference type="STRING" id="1442369.A0A0D2IPG3"/>
<feature type="compositionally biased region" description="Polar residues" evidence="1">
    <location>
        <begin position="21"/>
        <end position="33"/>
    </location>
</feature>
<dbReference type="Proteomes" id="UP000053617">
    <property type="component" value="Unassembled WGS sequence"/>
</dbReference>
<keyword evidence="4" id="KW-1185">Reference proteome</keyword>
<dbReference type="PANTHER" id="PTHR35596:SF1">
    <property type="entry name" value="MICROBIAL-TYPE PARG CATALYTIC DOMAIN-CONTAINING PROTEIN"/>
    <property type="match status" value="1"/>
</dbReference>
<accession>A0A0D2IPG3</accession>
<dbReference type="NCBIfam" id="TIGR02452">
    <property type="entry name" value="TIGR02452 family protein"/>
    <property type="match status" value="1"/>
</dbReference>
<feature type="domain" description="Microbial-type PARG catalytic" evidence="2">
    <location>
        <begin position="93"/>
        <end position="181"/>
    </location>
</feature>
<dbReference type="InterPro" id="IPR043472">
    <property type="entry name" value="Macro_dom-like"/>
</dbReference>
<dbReference type="InterPro" id="IPR019261">
    <property type="entry name" value="PARG_cat_microbial"/>
</dbReference>
<feature type="region of interest" description="Disordered" evidence="1">
    <location>
        <begin position="1"/>
        <end position="49"/>
    </location>
</feature>
<reference evidence="3 4" key="1">
    <citation type="submission" date="2015-01" db="EMBL/GenBank/DDBJ databases">
        <title>The Genome Sequence of Rhinocladiella mackenzie CBS 650.93.</title>
        <authorList>
            <consortium name="The Broad Institute Genomics Platform"/>
            <person name="Cuomo C."/>
            <person name="de Hoog S."/>
            <person name="Gorbushina A."/>
            <person name="Stielow B."/>
            <person name="Teixiera M."/>
            <person name="Abouelleil A."/>
            <person name="Chapman S.B."/>
            <person name="Priest M."/>
            <person name="Young S.K."/>
            <person name="Wortman J."/>
            <person name="Nusbaum C."/>
            <person name="Birren B."/>
        </authorList>
    </citation>
    <scope>NUCLEOTIDE SEQUENCE [LARGE SCALE GENOMIC DNA]</scope>
    <source>
        <strain evidence="3 4">CBS 650.93</strain>
    </source>
</reference>
<evidence type="ECO:0000313" key="4">
    <source>
        <dbReference type="Proteomes" id="UP000053617"/>
    </source>
</evidence>